<evidence type="ECO:0000256" key="4">
    <source>
        <dbReference type="ARBA" id="ARBA00022989"/>
    </source>
</evidence>
<reference evidence="7" key="1">
    <citation type="submission" date="2021-02" db="EMBL/GenBank/DDBJ databases">
        <authorList>
            <person name="Nowell W R."/>
        </authorList>
    </citation>
    <scope>NUCLEOTIDE SEQUENCE</scope>
</reference>
<feature type="transmembrane region" description="Helical" evidence="6">
    <location>
        <begin position="12"/>
        <end position="32"/>
    </location>
</feature>
<keyword evidence="3 6" id="KW-0812">Transmembrane</keyword>
<gene>
    <name evidence="7" type="ORF">QYT958_LOCUS31711</name>
</gene>
<sequence length="111" mass="12839">MTGHKPSIYWRITCCYVAPSILLVLYVFSFIQFDSKEFTSFGDRKTVIRVSYAGWIMSTISTLPIPLYAIWWFIYRRKRNPTTETTTTTGAAVAVVEKIPMNITDEQEPFI</sequence>
<dbReference type="AlphaFoldDB" id="A0A821WKI4"/>
<comment type="subcellular location">
    <subcellularLocation>
        <location evidence="1">Membrane</location>
        <topology evidence="1">Multi-pass membrane protein</topology>
    </subcellularLocation>
</comment>
<dbReference type="InterPro" id="IPR000175">
    <property type="entry name" value="Na/ntran_symport"/>
</dbReference>
<proteinExistence type="predicted"/>
<evidence type="ECO:0000256" key="5">
    <source>
        <dbReference type="ARBA" id="ARBA00023136"/>
    </source>
</evidence>
<evidence type="ECO:0000256" key="3">
    <source>
        <dbReference type="ARBA" id="ARBA00022692"/>
    </source>
</evidence>
<organism evidence="7 8">
    <name type="scientific">Rotaria socialis</name>
    <dbReference type="NCBI Taxonomy" id="392032"/>
    <lineage>
        <taxon>Eukaryota</taxon>
        <taxon>Metazoa</taxon>
        <taxon>Spiralia</taxon>
        <taxon>Gnathifera</taxon>
        <taxon>Rotifera</taxon>
        <taxon>Eurotatoria</taxon>
        <taxon>Bdelloidea</taxon>
        <taxon>Philodinida</taxon>
        <taxon>Philodinidae</taxon>
        <taxon>Rotaria</taxon>
    </lineage>
</organism>
<dbReference type="PROSITE" id="PS50267">
    <property type="entry name" value="NA_NEUROTRAN_SYMP_3"/>
    <property type="match status" value="1"/>
</dbReference>
<feature type="transmembrane region" description="Helical" evidence="6">
    <location>
        <begin position="52"/>
        <end position="74"/>
    </location>
</feature>
<name>A0A821WKI4_9BILA</name>
<protein>
    <submittedName>
        <fullName evidence="7">Uncharacterized protein</fullName>
    </submittedName>
</protein>
<dbReference type="Proteomes" id="UP000663848">
    <property type="component" value="Unassembled WGS sequence"/>
</dbReference>
<accession>A0A821WKI4</accession>
<dbReference type="SUPFAM" id="SSF161070">
    <property type="entry name" value="SNF-like"/>
    <property type="match status" value="1"/>
</dbReference>
<keyword evidence="2" id="KW-0813">Transport</keyword>
<dbReference type="InterPro" id="IPR037272">
    <property type="entry name" value="SNS_sf"/>
</dbReference>
<evidence type="ECO:0000256" key="6">
    <source>
        <dbReference type="SAM" id="Phobius"/>
    </source>
</evidence>
<evidence type="ECO:0000256" key="2">
    <source>
        <dbReference type="ARBA" id="ARBA00022448"/>
    </source>
</evidence>
<evidence type="ECO:0000313" key="8">
    <source>
        <dbReference type="Proteomes" id="UP000663848"/>
    </source>
</evidence>
<keyword evidence="5 6" id="KW-0472">Membrane</keyword>
<evidence type="ECO:0000313" key="7">
    <source>
        <dbReference type="EMBL" id="CAF4926479.1"/>
    </source>
</evidence>
<evidence type="ECO:0000256" key="1">
    <source>
        <dbReference type="ARBA" id="ARBA00004141"/>
    </source>
</evidence>
<comment type="caution">
    <text evidence="7">The sequence shown here is derived from an EMBL/GenBank/DDBJ whole genome shotgun (WGS) entry which is preliminary data.</text>
</comment>
<keyword evidence="4 6" id="KW-1133">Transmembrane helix</keyword>
<dbReference type="GO" id="GO:0016020">
    <property type="term" value="C:membrane"/>
    <property type="evidence" value="ECO:0007669"/>
    <property type="project" value="UniProtKB-SubCell"/>
</dbReference>
<dbReference type="EMBL" id="CAJOBR010020140">
    <property type="protein sequence ID" value="CAF4926479.1"/>
    <property type="molecule type" value="Genomic_DNA"/>
</dbReference>